<evidence type="ECO:0000313" key="2">
    <source>
        <dbReference type="Proteomes" id="UP000547209"/>
    </source>
</evidence>
<dbReference type="AlphaFoldDB" id="A0A7X0VHJ3"/>
<dbReference type="SUPFAM" id="SSF55961">
    <property type="entry name" value="Bet v1-like"/>
    <property type="match status" value="1"/>
</dbReference>
<organism evidence="1 2">
    <name type="scientific">Cohnella nanjingensis</name>
    <dbReference type="NCBI Taxonomy" id="1387779"/>
    <lineage>
        <taxon>Bacteria</taxon>
        <taxon>Bacillati</taxon>
        <taxon>Bacillota</taxon>
        <taxon>Bacilli</taxon>
        <taxon>Bacillales</taxon>
        <taxon>Paenibacillaceae</taxon>
        <taxon>Cohnella</taxon>
    </lineage>
</organism>
<dbReference type="Proteomes" id="UP000547209">
    <property type="component" value="Unassembled WGS sequence"/>
</dbReference>
<keyword evidence="2" id="KW-1185">Reference proteome</keyword>
<dbReference type="InterPro" id="IPR019587">
    <property type="entry name" value="Polyketide_cyclase/dehydratase"/>
</dbReference>
<reference evidence="1 2" key="1">
    <citation type="submission" date="2020-08" db="EMBL/GenBank/DDBJ databases">
        <title>Cohnella phylogeny.</title>
        <authorList>
            <person name="Dunlap C."/>
        </authorList>
    </citation>
    <scope>NUCLEOTIDE SEQUENCE [LARGE SCALE GENOMIC DNA]</scope>
    <source>
        <strain evidence="1 2">DSM 28246</strain>
    </source>
</reference>
<comment type="caution">
    <text evidence="1">The sequence shown here is derived from an EMBL/GenBank/DDBJ whole genome shotgun (WGS) entry which is preliminary data.</text>
</comment>
<sequence>MKFKTQAKVAVSKQALWEAWADVPAWPKWDTELEEAILDGGFAVGAEGRMKSKKGGVWSIFRILAIEPARGYTCVVPMPGARLEFHRTFREAENGELEIAHELDFRGPLGWLYGLTLGRATHRKYPTLMKLFVEQVKARDRGDWR</sequence>
<name>A0A7X0VHJ3_9BACL</name>
<dbReference type="RefSeq" id="WP_185671407.1">
    <property type="nucleotide sequence ID" value="NZ_JACJVP010000040.1"/>
</dbReference>
<dbReference type="Gene3D" id="3.30.530.20">
    <property type="match status" value="1"/>
</dbReference>
<gene>
    <name evidence="1" type="ORF">H7C19_22930</name>
</gene>
<accession>A0A7X0VHJ3</accession>
<proteinExistence type="predicted"/>
<dbReference type="EMBL" id="JACJVP010000040">
    <property type="protein sequence ID" value="MBB6673538.1"/>
    <property type="molecule type" value="Genomic_DNA"/>
</dbReference>
<protein>
    <submittedName>
        <fullName evidence="1">SRPBCC family protein</fullName>
    </submittedName>
</protein>
<evidence type="ECO:0000313" key="1">
    <source>
        <dbReference type="EMBL" id="MBB6673538.1"/>
    </source>
</evidence>
<dbReference type="Pfam" id="PF10604">
    <property type="entry name" value="Polyketide_cyc2"/>
    <property type="match status" value="1"/>
</dbReference>
<dbReference type="InterPro" id="IPR023393">
    <property type="entry name" value="START-like_dom_sf"/>
</dbReference>